<feature type="transmembrane region" description="Helical" evidence="10">
    <location>
        <begin position="164"/>
        <end position="185"/>
    </location>
</feature>
<organism evidence="13">
    <name type="scientific">Prunus dulcis</name>
    <name type="common">Almond</name>
    <name type="synonym">Amygdalus dulcis</name>
    <dbReference type="NCBI Taxonomy" id="3755"/>
    <lineage>
        <taxon>Eukaryota</taxon>
        <taxon>Viridiplantae</taxon>
        <taxon>Streptophyta</taxon>
        <taxon>Embryophyta</taxon>
        <taxon>Tracheophyta</taxon>
        <taxon>Spermatophyta</taxon>
        <taxon>Magnoliopsida</taxon>
        <taxon>eudicotyledons</taxon>
        <taxon>Gunneridae</taxon>
        <taxon>Pentapetalae</taxon>
        <taxon>rosids</taxon>
        <taxon>fabids</taxon>
        <taxon>Rosales</taxon>
        <taxon>Rosaceae</taxon>
        <taxon>Amygdaloideae</taxon>
        <taxon>Amygdaleae</taxon>
        <taxon>Prunus</taxon>
    </lineage>
</organism>
<evidence type="ECO:0000256" key="7">
    <source>
        <dbReference type="ARBA" id="ARBA00023065"/>
    </source>
</evidence>
<gene>
    <name evidence="13" type="ORF">Prudu_011209</name>
</gene>
<reference evidence="13" key="1">
    <citation type="journal article" date="2019" name="Science">
        <title>Mutation of a bHLH transcription factor allowed almond domestication.</title>
        <authorList>
            <person name="Sanchez-Perez R."/>
            <person name="Pavan S."/>
            <person name="Mazzeo R."/>
            <person name="Moldovan C."/>
            <person name="Aiese Cigliano R."/>
            <person name="Del Cueto J."/>
            <person name="Ricciardi F."/>
            <person name="Lotti C."/>
            <person name="Ricciardi L."/>
            <person name="Dicenta F."/>
            <person name="Lopez-Marques R.L."/>
            <person name="Lindberg Moller B."/>
        </authorList>
    </citation>
    <scope>NUCLEOTIDE SEQUENCE</scope>
</reference>
<comment type="subcellular location">
    <subcellularLocation>
        <location evidence="1">Membrane</location>
        <topology evidence="1">Multi-pass membrane protein</topology>
    </subcellularLocation>
</comment>
<keyword evidence="2" id="KW-0813">Transport</keyword>
<evidence type="ECO:0000256" key="5">
    <source>
        <dbReference type="ARBA" id="ARBA00022958"/>
    </source>
</evidence>
<dbReference type="GO" id="GO:0006813">
    <property type="term" value="P:potassium ion transport"/>
    <property type="evidence" value="ECO:0007669"/>
    <property type="project" value="UniProtKB-KW"/>
</dbReference>
<dbReference type="InterPro" id="IPR057291">
    <property type="entry name" value="CHX17_2nd"/>
</dbReference>
<feature type="transmembrane region" description="Helical" evidence="10">
    <location>
        <begin position="197"/>
        <end position="220"/>
    </location>
</feature>
<comment type="similarity">
    <text evidence="9">Belongs to the monovalent cation:proton antiporter 2 (CPA2) transporter (TC 2.A.37) family. CHX (TC 2.A.37.4) subfamily.</text>
</comment>
<feature type="transmembrane region" description="Helical" evidence="10">
    <location>
        <begin position="415"/>
        <end position="442"/>
    </location>
</feature>
<feature type="transmembrane region" description="Helical" evidence="10">
    <location>
        <begin position="132"/>
        <end position="152"/>
    </location>
</feature>
<feature type="transmembrane region" description="Helical" evidence="10">
    <location>
        <begin position="382"/>
        <end position="403"/>
    </location>
</feature>
<evidence type="ECO:0000256" key="6">
    <source>
        <dbReference type="ARBA" id="ARBA00022989"/>
    </source>
</evidence>
<dbReference type="GO" id="GO:0012505">
    <property type="term" value="C:endomembrane system"/>
    <property type="evidence" value="ECO:0007669"/>
    <property type="project" value="TreeGrafter"/>
</dbReference>
<evidence type="ECO:0000256" key="4">
    <source>
        <dbReference type="ARBA" id="ARBA00022692"/>
    </source>
</evidence>
<dbReference type="Pfam" id="PF00999">
    <property type="entry name" value="Na_H_Exchanger"/>
    <property type="match status" value="1"/>
</dbReference>
<dbReference type="Pfam" id="PF23256">
    <property type="entry name" value="CHX17_2nd"/>
    <property type="match status" value="1"/>
</dbReference>
<feature type="transmembrane region" description="Helical" evidence="10">
    <location>
        <begin position="268"/>
        <end position="290"/>
    </location>
</feature>
<evidence type="ECO:0000259" key="11">
    <source>
        <dbReference type="Pfam" id="PF00999"/>
    </source>
</evidence>
<dbReference type="GO" id="GO:1902600">
    <property type="term" value="P:proton transmembrane transport"/>
    <property type="evidence" value="ECO:0007669"/>
    <property type="project" value="InterPro"/>
</dbReference>
<evidence type="ECO:0000256" key="1">
    <source>
        <dbReference type="ARBA" id="ARBA00004141"/>
    </source>
</evidence>
<evidence type="ECO:0000259" key="12">
    <source>
        <dbReference type="Pfam" id="PF23256"/>
    </source>
</evidence>
<dbReference type="InterPro" id="IPR050794">
    <property type="entry name" value="CPA2_transporter"/>
</dbReference>
<evidence type="ECO:0000256" key="3">
    <source>
        <dbReference type="ARBA" id="ARBA00022538"/>
    </source>
</evidence>
<evidence type="ECO:0000256" key="10">
    <source>
        <dbReference type="SAM" id="Phobius"/>
    </source>
</evidence>
<dbReference type="EMBL" id="AP019300">
    <property type="protein sequence ID" value="BBH01057.1"/>
    <property type="molecule type" value="Genomic_DNA"/>
</dbReference>
<dbReference type="InterPro" id="IPR006153">
    <property type="entry name" value="Cation/H_exchanger_TM"/>
</dbReference>
<evidence type="ECO:0000256" key="9">
    <source>
        <dbReference type="ARBA" id="ARBA00038341"/>
    </source>
</evidence>
<dbReference type="PANTHER" id="PTHR32468">
    <property type="entry name" value="CATION/H + ANTIPORTER"/>
    <property type="match status" value="1"/>
</dbReference>
<feature type="transmembrane region" description="Helical" evidence="10">
    <location>
        <begin position="448"/>
        <end position="468"/>
    </location>
</feature>
<feature type="domain" description="Cation/H+ exchanger transmembrane" evidence="11">
    <location>
        <begin position="100"/>
        <end position="463"/>
    </location>
</feature>
<keyword evidence="7" id="KW-0406">Ion transport</keyword>
<feature type="transmembrane region" description="Helical" evidence="10">
    <location>
        <begin position="232"/>
        <end position="256"/>
    </location>
</feature>
<dbReference type="AlphaFoldDB" id="A0A4Y1RAS4"/>
<dbReference type="InterPro" id="IPR038770">
    <property type="entry name" value="Na+/solute_symporter_sf"/>
</dbReference>
<protein>
    <submittedName>
        <fullName evidence="13">Cation/H+ exchanger 3</fullName>
    </submittedName>
</protein>
<feature type="domain" description="Cation/H(+) antiporter central" evidence="12">
    <location>
        <begin position="522"/>
        <end position="651"/>
    </location>
</feature>
<sequence>MSSSERWTVNATTPLVNFSFPLQNYTMPILEFEMILMFVLTELTHLFLKIFGLPALAAQLVRDGNDQLASGIAGCEMANPCKFVRHDCLTSAKGVPAFEAGILLGDAGLSRIVKSSSHHDMNPIFPFANQEILNIMSLFGYIFFSFLIGVKLNLGLIPKSGKKALYTGALSLSVPIVAGVGTIILLHSKWFLNGQEIVQLAFLTAMHSLTPSPVVVCLLTDLKILNSELGRLALSSALVSDLCTIAITSVAAMATAVQQNMLKGIRDIVVMVAYTLFVWLVFRPFMFWIAKRTPQGKPIKDSYVVLIMLAFLGSALLSNWCELSFVTGPLMLGFAVPDGPPVGATLVNKFDFMVNRVFMPVFATTSMMRVTMSLPKAHKRTVLAATIVTSVVYCSKFVASLVIPLCCKMHMRDAIALALILCSKGVVELGAYTFASDTWIIFSKVFDYMMLTIVLNVLIVPPLIRLLYDPKRKYVGYQKRNLMHWKPNSELRILACINRADNTPAIINFLDASCPTRDSPIAVYVLHLVKLVGRAAPVLISHNLQKRTLSNNSLSENVIISFSNFQKDNEGAVFAQVFTAITQPDYMYDDICTLAIDKATSLIILPFHRKWSRVNGSIESENQNTRTLNCRMLETAPCSVGILVNRGHVKYTNSSASPNEAYRVALIFLGGSDDREALTLAKRVAKDAYISLTVIRLVDASGDEDGNDKWEWVQDNEMLKEMKYNGAEDGIKTTKKIRSLMDENEYDMFIVGRRFNVSSPQTLGLDQWSEFPELGVIGDMLSSTDSRCKSSVLVIQQQQQR</sequence>
<dbReference type="GO" id="GO:0016020">
    <property type="term" value="C:membrane"/>
    <property type="evidence" value="ECO:0007669"/>
    <property type="project" value="UniProtKB-SubCell"/>
</dbReference>
<keyword evidence="3" id="KW-0633">Potassium transport</keyword>
<evidence type="ECO:0000256" key="2">
    <source>
        <dbReference type="ARBA" id="ARBA00022448"/>
    </source>
</evidence>
<keyword evidence="8 10" id="KW-0472">Membrane</keyword>
<accession>A0A4Y1RAS4</accession>
<dbReference type="GO" id="GO:0006885">
    <property type="term" value="P:regulation of pH"/>
    <property type="evidence" value="ECO:0007669"/>
    <property type="project" value="TreeGrafter"/>
</dbReference>
<dbReference type="Gene3D" id="1.20.1530.20">
    <property type="match status" value="1"/>
</dbReference>
<proteinExistence type="inferred from homology"/>
<dbReference type="GO" id="GO:0015297">
    <property type="term" value="F:antiporter activity"/>
    <property type="evidence" value="ECO:0007669"/>
    <property type="project" value="InterPro"/>
</dbReference>
<feature type="transmembrane region" description="Helical" evidence="10">
    <location>
        <begin position="302"/>
        <end position="320"/>
    </location>
</feature>
<evidence type="ECO:0000313" key="13">
    <source>
        <dbReference type="EMBL" id="BBH01057.1"/>
    </source>
</evidence>
<keyword evidence="4 10" id="KW-0812">Transmembrane</keyword>
<keyword evidence="5" id="KW-0630">Potassium</keyword>
<evidence type="ECO:0000256" key="8">
    <source>
        <dbReference type="ARBA" id="ARBA00023136"/>
    </source>
</evidence>
<name>A0A4Y1RAS4_PRUDU</name>
<dbReference type="PANTHER" id="PTHR32468:SF165">
    <property type="entry name" value="CATION_H(+) ANTIPORTER 3-LIKE"/>
    <property type="match status" value="1"/>
</dbReference>
<keyword evidence="6 10" id="KW-1133">Transmembrane helix</keyword>
<feature type="transmembrane region" description="Helical" evidence="10">
    <location>
        <begin position="35"/>
        <end position="57"/>
    </location>
</feature>